<dbReference type="EC" id="2.1.1.-" evidence="6"/>
<dbReference type="NCBIfam" id="TIGR00138">
    <property type="entry name" value="rsmG_gidB"/>
    <property type="match status" value="1"/>
</dbReference>
<keyword evidence="2 6" id="KW-0698">rRNA processing</keyword>
<name>A0A9D2EG54_9MICO</name>
<dbReference type="Proteomes" id="UP000824037">
    <property type="component" value="Unassembled WGS sequence"/>
</dbReference>
<keyword evidence="5 6" id="KW-0949">S-adenosyl-L-methionine</keyword>
<dbReference type="InterPro" id="IPR003682">
    <property type="entry name" value="rRNA_ssu_MeTfrase_G"/>
</dbReference>
<gene>
    <name evidence="6 7" type="primary">rsmG</name>
    <name evidence="7" type="ORF">H9815_13725</name>
</gene>
<keyword evidence="3 6" id="KW-0489">Methyltransferase</keyword>
<keyword evidence="4 6" id="KW-0808">Transferase</keyword>
<feature type="binding site" evidence="6">
    <location>
        <position position="77"/>
    </location>
    <ligand>
        <name>S-adenosyl-L-methionine</name>
        <dbReference type="ChEBI" id="CHEBI:59789"/>
    </ligand>
</feature>
<evidence type="ECO:0000256" key="1">
    <source>
        <dbReference type="ARBA" id="ARBA00022490"/>
    </source>
</evidence>
<dbReference type="GO" id="GO:0005829">
    <property type="term" value="C:cytosol"/>
    <property type="evidence" value="ECO:0007669"/>
    <property type="project" value="TreeGrafter"/>
</dbReference>
<dbReference type="PANTHER" id="PTHR31760:SF0">
    <property type="entry name" value="S-ADENOSYL-L-METHIONINE-DEPENDENT METHYLTRANSFERASES SUPERFAMILY PROTEIN"/>
    <property type="match status" value="1"/>
</dbReference>
<dbReference type="CDD" id="cd02440">
    <property type="entry name" value="AdoMet_MTases"/>
    <property type="match status" value="1"/>
</dbReference>
<accession>A0A9D2EG54</accession>
<dbReference type="InterPro" id="IPR029063">
    <property type="entry name" value="SAM-dependent_MTases_sf"/>
</dbReference>
<reference evidence="7" key="2">
    <citation type="submission" date="2021-04" db="EMBL/GenBank/DDBJ databases">
        <authorList>
            <person name="Gilroy R."/>
        </authorList>
    </citation>
    <scope>NUCLEOTIDE SEQUENCE</scope>
    <source>
        <strain evidence="7">ChiGjej4B4-7305</strain>
    </source>
</reference>
<dbReference type="Pfam" id="PF02527">
    <property type="entry name" value="GidB"/>
    <property type="match status" value="1"/>
</dbReference>
<dbReference type="GO" id="GO:0070043">
    <property type="term" value="F:rRNA (guanine-N7-)-methyltransferase activity"/>
    <property type="evidence" value="ECO:0007669"/>
    <property type="project" value="UniProtKB-UniRule"/>
</dbReference>
<comment type="similarity">
    <text evidence="6">Belongs to the methyltransferase superfamily. RNA methyltransferase RsmG family.</text>
</comment>
<dbReference type="AlphaFoldDB" id="A0A9D2EG54"/>
<evidence type="ECO:0000256" key="4">
    <source>
        <dbReference type="ARBA" id="ARBA00022679"/>
    </source>
</evidence>
<dbReference type="PANTHER" id="PTHR31760">
    <property type="entry name" value="S-ADENOSYL-L-METHIONINE-DEPENDENT METHYLTRANSFERASES SUPERFAMILY PROTEIN"/>
    <property type="match status" value="1"/>
</dbReference>
<comment type="subcellular location">
    <subcellularLocation>
        <location evidence="6">Cytoplasm</location>
    </subcellularLocation>
</comment>
<evidence type="ECO:0000256" key="6">
    <source>
        <dbReference type="HAMAP-Rule" id="MF_00074"/>
    </source>
</evidence>
<feature type="binding site" evidence="6">
    <location>
        <position position="143"/>
    </location>
    <ligand>
        <name>S-adenosyl-L-methionine</name>
        <dbReference type="ChEBI" id="CHEBI:59789"/>
    </ligand>
</feature>
<sequence>MNEQLPDGVAIDDERSRDILGLAWGGAAHFADLLAQEGELRGLIGPRELPKLWTRHVLNSAAVAQFLPSEGSLADVGSGAGLPGVVLALMRPDLEVHLIEPMQRRVEWLLELGTELDLDNVTVHQVRAEELHGRVSVDAVTARAVAALDKLARFCLPLVAPGGSLLAQKGQRAQDEVAKADRVLHKLGVVEVTVHEVDMLGDGDVTRVVEARKR</sequence>
<comment type="caution">
    <text evidence="6">Lacks conserved residue(s) required for the propagation of feature annotation.</text>
</comment>
<reference evidence="7" key="1">
    <citation type="journal article" date="2021" name="PeerJ">
        <title>Extensive microbial diversity within the chicken gut microbiome revealed by metagenomics and culture.</title>
        <authorList>
            <person name="Gilroy R."/>
            <person name="Ravi A."/>
            <person name="Getino M."/>
            <person name="Pursley I."/>
            <person name="Horton D.L."/>
            <person name="Alikhan N.F."/>
            <person name="Baker D."/>
            <person name="Gharbi K."/>
            <person name="Hall N."/>
            <person name="Watson M."/>
            <person name="Adriaenssens E.M."/>
            <person name="Foster-Nyarko E."/>
            <person name="Jarju S."/>
            <person name="Secka A."/>
            <person name="Antonio M."/>
            <person name="Oren A."/>
            <person name="Chaudhuri R.R."/>
            <person name="La Ragione R."/>
            <person name="Hildebrand F."/>
            <person name="Pallen M.J."/>
        </authorList>
    </citation>
    <scope>NUCLEOTIDE SEQUENCE</scope>
    <source>
        <strain evidence="7">ChiGjej4B4-7305</strain>
    </source>
</reference>
<dbReference type="Gene3D" id="3.40.50.150">
    <property type="entry name" value="Vaccinia Virus protein VP39"/>
    <property type="match status" value="1"/>
</dbReference>
<evidence type="ECO:0000256" key="5">
    <source>
        <dbReference type="ARBA" id="ARBA00022691"/>
    </source>
</evidence>
<feature type="binding site" evidence="6">
    <location>
        <begin position="128"/>
        <end position="129"/>
    </location>
    <ligand>
        <name>S-adenosyl-L-methionine</name>
        <dbReference type="ChEBI" id="CHEBI:59789"/>
    </ligand>
</feature>
<dbReference type="SUPFAM" id="SSF53335">
    <property type="entry name" value="S-adenosyl-L-methionine-dependent methyltransferases"/>
    <property type="match status" value="1"/>
</dbReference>
<evidence type="ECO:0000256" key="3">
    <source>
        <dbReference type="ARBA" id="ARBA00022603"/>
    </source>
</evidence>
<evidence type="ECO:0000256" key="2">
    <source>
        <dbReference type="ARBA" id="ARBA00022552"/>
    </source>
</evidence>
<protein>
    <recommendedName>
        <fullName evidence="6">Ribosomal RNA small subunit methyltransferase G</fullName>
        <ecNumber evidence="6">2.1.1.-</ecNumber>
    </recommendedName>
    <alternativeName>
        <fullName evidence="6">16S rRNA 7-methylguanosine methyltransferase</fullName>
        <shortName evidence="6">16S rRNA m7G methyltransferase</shortName>
    </alternativeName>
</protein>
<comment type="function">
    <text evidence="6">Specifically methylates the N7 position of a guanine in 16S rRNA.</text>
</comment>
<dbReference type="EMBL" id="DXBY01000237">
    <property type="protein sequence ID" value="HIZ36828.1"/>
    <property type="molecule type" value="Genomic_DNA"/>
</dbReference>
<dbReference type="HAMAP" id="MF_00074">
    <property type="entry name" value="16SrRNA_methyltr_G"/>
    <property type="match status" value="1"/>
</dbReference>
<feature type="binding site" evidence="6">
    <location>
        <position position="82"/>
    </location>
    <ligand>
        <name>S-adenosyl-L-methionine</name>
        <dbReference type="ChEBI" id="CHEBI:59789"/>
    </ligand>
</feature>
<organism evidence="7 8">
    <name type="scientific">Candidatus Ruania gallistercoris</name>
    <dbReference type="NCBI Taxonomy" id="2838746"/>
    <lineage>
        <taxon>Bacteria</taxon>
        <taxon>Bacillati</taxon>
        <taxon>Actinomycetota</taxon>
        <taxon>Actinomycetes</taxon>
        <taxon>Micrococcales</taxon>
        <taxon>Ruaniaceae</taxon>
        <taxon>Ruania</taxon>
    </lineage>
</organism>
<evidence type="ECO:0000313" key="8">
    <source>
        <dbReference type="Proteomes" id="UP000824037"/>
    </source>
</evidence>
<proteinExistence type="inferred from homology"/>
<comment type="caution">
    <text evidence="7">The sequence shown here is derived from an EMBL/GenBank/DDBJ whole genome shotgun (WGS) entry which is preliminary data.</text>
</comment>
<evidence type="ECO:0000313" key="7">
    <source>
        <dbReference type="EMBL" id="HIZ36828.1"/>
    </source>
</evidence>
<keyword evidence="1 6" id="KW-0963">Cytoplasm</keyword>